<dbReference type="RefSeq" id="WP_380223868.1">
    <property type="nucleotide sequence ID" value="NZ_JBHSOF010000003.1"/>
</dbReference>
<dbReference type="Gene3D" id="3.40.630.30">
    <property type="match status" value="1"/>
</dbReference>
<dbReference type="InterPro" id="IPR000182">
    <property type="entry name" value="GNAT_dom"/>
</dbReference>
<dbReference type="EC" id="2.3.-.-" evidence="2"/>
<reference evidence="3" key="1">
    <citation type="journal article" date="2019" name="Int. J. Syst. Evol. Microbiol.">
        <title>The Global Catalogue of Microorganisms (GCM) 10K type strain sequencing project: providing services to taxonomists for standard genome sequencing and annotation.</title>
        <authorList>
            <consortium name="The Broad Institute Genomics Platform"/>
            <consortium name="The Broad Institute Genome Sequencing Center for Infectious Disease"/>
            <person name="Wu L."/>
            <person name="Ma J."/>
        </authorList>
    </citation>
    <scope>NUCLEOTIDE SEQUENCE [LARGE SCALE GENOMIC DNA]</scope>
    <source>
        <strain evidence="3">CGMCC 4.1437</strain>
    </source>
</reference>
<dbReference type="SUPFAM" id="SSF55729">
    <property type="entry name" value="Acyl-CoA N-acyltransferases (Nat)"/>
    <property type="match status" value="1"/>
</dbReference>
<dbReference type="PROSITE" id="PS51186">
    <property type="entry name" value="GNAT"/>
    <property type="match status" value="1"/>
</dbReference>
<dbReference type="CDD" id="cd04301">
    <property type="entry name" value="NAT_SF"/>
    <property type="match status" value="1"/>
</dbReference>
<comment type="caution">
    <text evidence="2">The sequence shown here is derived from an EMBL/GenBank/DDBJ whole genome shotgun (WGS) entry which is preliminary data.</text>
</comment>
<protein>
    <submittedName>
        <fullName evidence="2">GNAT family N-acetyltransferase</fullName>
        <ecNumber evidence="2">2.3.-.-</ecNumber>
    </submittedName>
</protein>
<name>A0ABW0WXF2_9ACTN</name>
<feature type="domain" description="N-acetyltransferase" evidence="1">
    <location>
        <begin position="18"/>
        <end position="167"/>
    </location>
</feature>
<gene>
    <name evidence="2" type="ORF">ACFP3U_04645</name>
</gene>
<dbReference type="Proteomes" id="UP001595975">
    <property type="component" value="Unassembled WGS sequence"/>
</dbReference>
<keyword evidence="3" id="KW-1185">Reference proteome</keyword>
<sequence>MSSSSSASAATSSAASAWRTRAELPSDVAAVRELTLAAFGRPAEADLLDALRSDEGWIDGLSVVVTDPTDATDSPVGHVLLTRAFIGDAPALAMGPVSVHPDHQRSGAGSAAVLAGLEAARARGERFVILLGHPTYYPRFGFGRASEHGITLTADAPDEAWMALSLDPARHPLPSGTARWAAAFGME</sequence>
<dbReference type="InterPro" id="IPR016181">
    <property type="entry name" value="Acyl_CoA_acyltransferase"/>
</dbReference>
<evidence type="ECO:0000313" key="3">
    <source>
        <dbReference type="Proteomes" id="UP001595975"/>
    </source>
</evidence>
<dbReference type="Pfam" id="PF00583">
    <property type="entry name" value="Acetyltransf_1"/>
    <property type="match status" value="1"/>
</dbReference>
<keyword evidence="2" id="KW-0012">Acyltransferase</keyword>
<dbReference type="GO" id="GO:0016746">
    <property type="term" value="F:acyltransferase activity"/>
    <property type="evidence" value="ECO:0007669"/>
    <property type="project" value="UniProtKB-KW"/>
</dbReference>
<keyword evidence="2" id="KW-0808">Transferase</keyword>
<dbReference type="EMBL" id="JBHSOF010000003">
    <property type="protein sequence ID" value="MFC5662270.1"/>
    <property type="molecule type" value="Genomic_DNA"/>
</dbReference>
<organism evidence="2 3">
    <name type="scientific">Kitasatospora misakiensis</name>
    <dbReference type="NCBI Taxonomy" id="67330"/>
    <lineage>
        <taxon>Bacteria</taxon>
        <taxon>Bacillati</taxon>
        <taxon>Actinomycetota</taxon>
        <taxon>Actinomycetes</taxon>
        <taxon>Kitasatosporales</taxon>
        <taxon>Streptomycetaceae</taxon>
        <taxon>Kitasatospora</taxon>
    </lineage>
</organism>
<evidence type="ECO:0000313" key="2">
    <source>
        <dbReference type="EMBL" id="MFC5662270.1"/>
    </source>
</evidence>
<proteinExistence type="predicted"/>
<accession>A0ABW0WXF2</accession>
<evidence type="ECO:0000259" key="1">
    <source>
        <dbReference type="PROSITE" id="PS51186"/>
    </source>
</evidence>